<comment type="caution">
    <text evidence="4">The sequence shown here is derived from an EMBL/GenBank/DDBJ whole genome shotgun (WGS) entry which is preliminary data.</text>
</comment>
<protein>
    <submittedName>
        <fullName evidence="4">Helix-turn-helix domain-containing protein</fullName>
    </submittedName>
</protein>
<dbReference type="RefSeq" id="WP_139576685.1">
    <property type="nucleotide sequence ID" value="NZ_VDMA02000012.1"/>
</dbReference>
<feature type="transmembrane region" description="Helical" evidence="2">
    <location>
        <begin position="149"/>
        <end position="170"/>
    </location>
</feature>
<dbReference type="SMART" id="SM00530">
    <property type="entry name" value="HTH_XRE"/>
    <property type="match status" value="1"/>
</dbReference>
<evidence type="ECO:0000256" key="2">
    <source>
        <dbReference type="SAM" id="Phobius"/>
    </source>
</evidence>
<accession>A0A5N6BQX2</accession>
<feature type="compositionally biased region" description="Acidic residues" evidence="1">
    <location>
        <begin position="107"/>
        <end position="121"/>
    </location>
</feature>
<feature type="region of interest" description="Disordered" evidence="1">
    <location>
        <begin position="90"/>
        <end position="143"/>
    </location>
</feature>
<proteinExistence type="predicted"/>
<evidence type="ECO:0000256" key="1">
    <source>
        <dbReference type="SAM" id="MobiDB-lite"/>
    </source>
</evidence>
<feature type="domain" description="HTH cro/C1-type" evidence="3">
    <location>
        <begin position="21"/>
        <end position="77"/>
    </location>
</feature>
<keyword evidence="2" id="KW-1133">Transmembrane helix</keyword>
<dbReference type="AlphaFoldDB" id="A0A5N6BQX2"/>
<reference evidence="4 5" key="1">
    <citation type="submission" date="2019-10" db="EMBL/GenBank/DDBJ databases">
        <title>Nonomuraea sp. nov., isolated from Phyllanthus amarus.</title>
        <authorList>
            <person name="Klykleung N."/>
            <person name="Tanasupawat S."/>
        </authorList>
    </citation>
    <scope>NUCLEOTIDE SEQUENCE [LARGE SCALE GENOMIC DNA]</scope>
    <source>
        <strain evidence="4 5">CR1-09</strain>
    </source>
</reference>
<sequence length="318" mass="33844">MGRPQNPLDPDAGPVEAFAYELRRLREKAGNPSYRKLAEQAHYSAAALARAAGGQALPTLELTLAYVAACGGDVEEWRQRWLDVAGRQDALAPGPEAAEPPSATTEADIEDGAGDGAEDGAGDVPVGRGRVPRSRKQGSRKQGSRVRGMWIAAGVVLVLTGAGVLALVLWPRAAPAMAWSPARKVLPYTFEQGQSKVDGADPARAGCIEAVTLTSQEIWSGPQRLGNLEVRYSAGCGKAWARLDPNAALINHHSDDIRVRLETFRPADGSASRIDEEFVRDRHWAGMLSTRVGCVVARGQIVIDGQASDTVQTSCAHP</sequence>
<evidence type="ECO:0000313" key="4">
    <source>
        <dbReference type="EMBL" id="KAB8182842.1"/>
    </source>
</evidence>
<evidence type="ECO:0000313" key="5">
    <source>
        <dbReference type="Proteomes" id="UP000313066"/>
    </source>
</evidence>
<feature type="compositionally biased region" description="Low complexity" evidence="1">
    <location>
        <begin position="90"/>
        <end position="106"/>
    </location>
</feature>
<dbReference type="EMBL" id="VDMA02000012">
    <property type="protein sequence ID" value="KAB8182842.1"/>
    <property type="molecule type" value="Genomic_DNA"/>
</dbReference>
<organism evidence="4 5">
    <name type="scientific">Microbispora catharanthi</name>
    <dbReference type="NCBI Taxonomy" id="1712871"/>
    <lineage>
        <taxon>Bacteria</taxon>
        <taxon>Bacillati</taxon>
        <taxon>Actinomycetota</taxon>
        <taxon>Actinomycetes</taxon>
        <taxon>Streptosporangiales</taxon>
        <taxon>Streptosporangiaceae</taxon>
        <taxon>Microbispora</taxon>
    </lineage>
</organism>
<feature type="compositionally biased region" description="Basic residues" evidence="1">
    <location>
        <begin position="130"/>
        <end position="143"/>
    </location>
</feature>
<evidence type="ECO:0000259" key="3">
    <source>
        <dbReference type="SMART" id="SM00530"/>
    </source>
</evidence>
<keyword evidence="2" id="KW-0472">Membrane</keyword>
<dbReference type="Proteomes" id="UP000313066">
    <property type="component" value="Unassembled WGS sequence"/>
</dbReference>
<keyword evidence="2" id="KW-0812">Transmembrane</keyword>
<dbReference type="Pfam" id="PF13560">
    <property type="entry name" value="HTH_31"/>
    <property type="match status" value="1"/>
</dbReference>
<name>A0A5N6BQX2_9ACTN</name>
<keyword evidence="5" id="KW-1185">Reference proteome</keyword>
<gene>
    <name evidence="4" type="ORF">FH610_022945</name>
</gene>
<dbReference type="InterPro" id="IPR001387">
    <property type="entry name" value="Cro/C1-type_HTH"/>
</dbReference>